<name>A0A7S3XM40_HETAK</name>
<gene>
    <name evidence="2" type="ORF">HAKA00212_LOCUS1723</name>
</gene>
<keyword evidence="1" id="KW-0812">Transmembrane</keyword>
<protein>
    <submittedName>
        <fullName evidence="2">Uncharacterized protein</fullName>
    </submittedName>
</protein>
<reference evidence="2" key="1">
    <citation type="submission" date="2021-01" db="EMBL/GenBank/DDBJ databases">
        <authorList>
            <person name="Corre E."/>
            <person name="Pelletier E."/>
            <person name="Niang G."/>
            <person name="Scheremetjew M."/>
            <person name="Finn R."/>
            <person name="Kale V."/>
            <person name="Holt S."/>
            <person name="Cochrane G."/>
            <person name="Meng A."/>
            <person name="Brown T."/>
            <person name="Cohen L."/>
        </authorList>
    </citation>
    <scope>NUCLEOTIDE SEQUENCE</scope>
    <source>
        <strain evidence="2">CCMP3107</strain>
    </source>
</reference>
<feature type="transmembrane region" description="Helical" evidence="1">
    <location>
        <begin position="41"/>
        <end position="61"/>
    </location>
</feature>
<feature type="transmembrane region" description="Helical" evidence="1">
    <location>
        <begin position="6"/>
        <end position="29"/>
    </location>
</feature>
<evidence type="ECO:0000313" key="2">
    <source>
        <dbReference type="EMBL" id="CAE0623059.1"/>
    </source>
</evidence>
<accession>A0A7S3XM40</accession>
<proteinExistence type="predicted"/>
<sequence length="137" mass="14848">MTNVNLVWYFCGGGCYSFWFQSGVFFLSIDFIVLREVFCGPGLVQAAILLTLQLLFLVMSFSPTASSVGNVQGLSNGPGHTGGPGTRAHQVHGAWPELQRRRIAQHEHVLAAGDAQVGRELRLVRAGGELHLREEGG</sequence>
<keyword evidence="1" id="KW-1133">Transmembrane helix</keyword>
<dbReference type="EMBL" id="HBIU01004679">
    <property type="protein sequence ID" value="CAE0623059.1"/>
    <property type="molecule type" value="Transcribed_RNA"/>
</dbReference>
<organism evidence="2">
    <name type="scientific">Heterosigma akashiwo</name>
    <name type="common">Chromophytic alga</name>
    <name type="synonym">Heterosigma carterae</name>
    <dbReference type="NCBI Taxonomy" id="2829"/>
    <lineage>
        <taxon>Eukaryota</taxon>
        <taxon>Sar</taxon>
        <taxon>Stramenopiles</taxon>
        <taxon>Ochrophyta</taxon>
        <taxon>Raphidophyceae</taxon>
        <taxon>Chattonellales</taxon>
        <taxon>Chattonellaceae</taxon>
        <taxon>Heterosigma</taxon>
    </lineage>
</organism>
<keyword evidence="1" id="KW-0472">Membrane</keyword>
<evidence type="ECO:0000256" key="1">
    <source>
        <dbReference type="SAM" id="Phobius"/>
    </source>
</evidence>
<dbReference type="AlphaFoldDB" id="A0A7S3XM40"/>